<dbReference type="Gene3D" id="3.40.50.1000">
    <property type="entry name" value="HAD superfamily/HAD-like"/>
    <property type="match status" value="1"/>
</dbReference>
<dbReference type="AlphaFoldDB" id="A0A364MUA2"/>
<dbReference type="SUPFAM" id="SSF56784">
    <property type="entry name" value="HAD-like"/>
    <property type="match status" value="1"/>
</dbReference>
<dbReference type="STRING" id="183478.A0A364MUA2"/>
<dbReference type="Pfam" id="PF00702">
    <property type="entry name" value="Hydrolase"/>
    <property type="match status" value="1"/>
</dbReference>
<gene>
    <name evidence="1" type="ORF">DDE83_008135</name>
</gene>
<dbReference type="Gene3D" id="1.10.150.720">
    <property type="entry name" value="Haloacid dehalogenase-like hydrolase"/>
    <property type="match status" value="1"/>
</dbReference>
<dbReference type="OrthoDB" id="444127at2759"/>
<accession>A0A364MUA2</accession>
<evidence type="ECO:0000313" key="1">
    <source>
        <dbReference type="EMBL" id="RAR03654.1"/>
    </source>
</evidence>
<protein>
    <submittedName>
        <fullName evidence="1">Haloacid dehalogenase</fullName>
    </submittedName>
</protein>
<dbReference type="InterPro" id="IPR036412">
    <property type="entry name" value="HAD-like_sf"/>
</dbReference>
<sequence>MQSSPKPLLPRKKNLLLCLDAFGTLFAPSTPIPIAYARAAARHGLAVGDTEHPSAIATSFKQQFKRESQRNPNYGKATGLGAEQWWTNIIRGTFTPFLRPGQSFPPALATELLHRYSSREGYDLFDDVRPLFETLRGGKQQQRCSNGAVWPWDRTVVGIITNSDSRVPGILESFGLRVGHPRFGTTTDEKSAGREGLVNDIDFVVLSYDVGVEKPHANMFRAAEALGETVAGLENSTLDQQFDKLYVGDEVEKDYFAARQAGWGAVLLQRPMSAHAQLETGKGVERVGVKGKDGKTSLVDAVSSLSELAAWQPNKA</sequence>
<reference evidence="2" key="1">
    <citation type="submission" date="2018-05" db="EMBL/GenBank/DDBJ databases">
        <title>Draft genome sequence of Stemphylium lycopersici strain CIDEFI 213.</title>
        <authorList>
            <person name="Medina R."/>
            <person name="Franco M.E.E."/>
            <person name="Lucentini C.G."/>
            <person name="Saparrat M.C.N."/>
            <person name="Balatti P.A."/>
        </authorList>
    </citation>
    <scope>NUCLEOTIDE SEQUENCE [LARGE SCALE GENOMIC DNA]</scope>
    <source>
        <strain evidence="2">CIDEFI 213</strain>
    </source>
</reference>
<dbReference type="InterPro" id="IPR051828">
    <property type="entry name" value="HAD-like_hydrolase_domain"/>
</dbReference>
<dbReference type="InterPro" id="IPR023214">
    <property type="entry name" value="HAD_sf"/>
</dbReference>
<organism evidence="1 2">
    <name type="scientific">Stemphylium lycopersici</name>
    <name type="common">Tomato gray leaf spot disease fungus</name>
    <name type="synonym">Thyrospora lycopersici</name>
    <dbReference type="NCBI Taxonomy" id="183478"/>
    <lineage>
        <taxon>Eukaryota</taxon>
        <taxon>Fungi</taxon>
        <taxon>Dikarya</taxon>
        <taxon>Ascomycota</taxon>
        <taxon>Pezizomycotina</taxon>
        <taxon>Dothideomycetes</taxon>
        <taxon>Pleosporomycetidae</taxon>
        <taxon>Pleosporales</taxon>
        <taxon>Pleosporineae</taxon>
        <taxon>Pleosporaceae</taxon>
        <taxon>Stemphylium</taxon>
    </lineage>
</organism>
<dbReference type="GO" id="GO:0005634">
    <property type="term" value="C:nucleus"/>
    <property type="evidence" value="ECO:0007669"/>
    <property type="project" value="TreeGrafter"/>
</dbReference>
<dbReference type="PANTHER" id="PTHR46191">
    <property type="match status" value="1"/>
</dbReference>
<dbReference type="PANTHER" id="PTHR46191:SF2">
    <property type="entry name" value="HALOACID DEHALOGENASE-LIKE HYDROLASE DOMAIN-CONTAINING PROTEIN 3"/>
    <property type="match status" value="1"/>
</dbReference>
<evidence type="ECO:0000313" key="2">
    <source>
        <dbReference type="Proteomes" id="UP000249619"/>
    </source>
</evidence>
<dbReference type="Proteomes" id="UP000249619">
    <property type="component" value="Unassembled WGS sequence"/>
</dbReference>
<comment type="caution">
    <text evidence="1">The sequence shown here is derived from an EMBL/GenBank/DDBJ whole genome shotgun (WGS) entry which is preliminary data.</text>
</comment>
<dbReference type="EMBL" id="QGDH01000173">
    <property type="protein sequence ID" value="RAR03654.1"/>
    <property type="molecule type" value="Genomic_DNA"/>
</dbReference>
<dbReference type="InterPro" id="IPR044924">
    <property type="entry name" value="HAD-SF_hydro_IA_REG-2-like_cap"/>
</dbReference>
<name>A0A364MUA2_STELY</name>
<keyword evidence="2" id="KW-1185">Reference proteome</keyword>
<proteinExistence type="predicted"/>